<dbReference type="Proteomes" id="UP000792457">
    <property type="component" value="Unassembled WGS sequence"/>
</dbReference>
<comment type="caution">
    <text evidence="2">The sequence shown here is derived from an EMBL/GenBank/DDBJ whole genome shotgun (WGS) entry which is preliminary data.</text>
</comment>
<dbReference type="PANTHER" id="PTHR47055:SF3">
    <property type="entry name" value="PHORBOL-ESTER_DAG-TYPE DOMAIN-CONTAINING PROTEIN"/>
    <property type="match status" value="1"/>
</dbReference>
<dbReference type="Pfam" id="PF13843">
    <property type="entry name" value="DDE_Tnp_1_7"/>
    <property type="match status" value="1"/>
</dbReference>
<dbReference type="InterPro" id="IPR029526">
    <property type="entry name" value="PGBD"/>
</dbReference>
<sequence length="161" mass="18872">MAKENLEAAKSCLQKHSPMQLFEEFFSDDVRSRIFLGILIFSGYHTLPSERDYWSDQEDLGVPLVRDAMSRNTYLEIKSVIHFQNNAKANDNKNDRSFKIRPLIDMVNANFHLAINYGHSLEKMDIVIIFHCTAVLYCTESENINRWEHDFALLDELREKE</sequence>
<keyword evidence="3" id="KW-1185">Reference proteome</keyword>
<reference evidence="2" key="1">
    <citation type="submission" date="2013-04" db="EMBL/GenBank/DDBJ databases">
        <authorList>
            <person name="Qu J."/>
            <person name="Murali S.C."/>
            <person name="Bandaranaike D."/>
            <person name="Bellair M."/>
            <person name="Blankenburg K."/>
            <person name="Chao H."/>
            <person name="Dinh H."/>
            <person name="Doddapaneni H."/>
            <person name="Downs B."/>
            <person name="Dugan-Rocha S."/>
            <person name="Elkadiri S."/>
            <person name="Gnanaolivu R.D."/>
            <person name="Hernandez B."/>
            <person name="Javaid M."/>
            <person name="Jayaseelan J.C."/>
            <person name="Lee S."/>
            <person name="Li M."/>
            <person name="Ming W."/>
            <person name="Munidasa M."/>
            <person name="Muniz J."/>
            <person name="Nguyen L."/>
            <person name="Ongeri F."/>
            <person name="Osuji N."/>
            <person name="Pu L.-L."/>
            <person name="Puazo M."/>
            <person name="Qu C."/>
            <person name="Quiroz J."/>
            <person name="Raj R."/>
            <person name="Weissenberger G."/>
            <person name="Xin Y."/>
            <person name="Zou X."/>
            <person name="Han Y."/>
            <person name="Richards S."/>
            <person name="Worley K."/>
            <person name="Muzny D."/>
            <person name="Gibbs R."/>
        </authorList>
    </citation>
    <scope>NUCLEOTIDE SEQUENCE</scope>
    <source>
        <strain evidence="2">Sampled in the wild</strain>
    </source>
</reference>
<protein>
    <recommendedName>
        <fullName evidence="1">PiggyBac transposable element-derived protein domain-containing protein</fullName>
    </recommendedName>
</protein>
<evidence type="ECO:0000313" key="2">
    <source>
        <dbReference type="EMBL" id="KAG8238661.1"/>
    </source>
</evidence>
<reference evidence="2" key="2">
    <citation type="submission" date="2017-10" db="EMBL/GenBank/DDBJ databases">
        <title>Ladona fulva Genome sequencing and assembly.</title>
        <authorList>
            <person name="Murali S."/>
            <person name="Richards S."/>
            <person name="Bandaranaike D."/>
            <person name="Bellair M."/>
            <person name="Blankenburg K."/>
            <person name="Chao H."/>
            <person name="Dinh H."/>
            <person name="Doddapaneni H."/>
            <person name="Dugan-Rocha S."/>
            <person name="Elkadiri S."/>
            <person name="Gnanaolivu R."/>
            <person name="Hernandez B."/>
            <person name="Skinner E."/>
            <person name="Javaid M."/>
            <person name="Lee S."/>
            <person name="Li M."/>
            <person name="Ming W."/>
            <person name="Munidasa M."/>
            <person name="Muniz J."/>
            <person name="Nguyen L."/>
            <person name="Hughes D."/>
            <person name="Osuji N."/>
            <person name="Pu L.-L."/>
            <person name="Puazo M."/>
            <person name="Qu C."/>
            <person name="Quiroz J."/>
            <person name="Raj R."/>
            <person name="Weissenberger G."/>
            <person name="Xin Y."/>
            <person name="Zou X."/>
            <person name="Han Y."/>
            <person name="Worley K."/>
            <person name="Muzny D."/>
            <person name="Gibbs R."/>
        </authorList>
    </citation>
    <scope>NUCLEOTIDE SEQUENCE</scope>
    <source>
        <strain evidence="2">Sampled in the wild</strain>
    </source>
</reference>
<dbReference type="GO" id="GO:0043565">
    <property type="term" value="F:sequence-specific DNA binding"/>
    <property type="evidence" value="ECO:0007669"/>
    <property type="project" value="TreeGrafter"/>
</dbReference>
<evidence type="ECO:0000313" key="3">
    <source>
        <dbReference type="Proteomes" id="UP000792457"/>
    </source>
</evidence>
<proteinExistence type="predicted"/>
<dbReference type="OrthoDB" id="8028818at2759"/>
<evidence type="ECO:0000259" key="1">
    <source>
        <dbReference type="Pfam" id="PF13843"/>
    </source>
</evidence>
<dbReference type="EMBL" id="KZ309409">
    <property type="protein sequence ID" value="KAG8238661.1"/>
    <property type="molecule type" value="Genomic_DNA"/>
</dbReference>
<accession>A0A8K0KRS2</accession>
<name>A0A8K0KRS2_LADFU</name>
<dbReference type="InterPro" id="IPR052638">
    <property type="entry name" value="PiggyBac_TE-derived"/>
</dbReference>
<feature type="domain" description="PiggyBac transposable element-derived protein" evidence="1">
    <location>
        <begin position="34"/>
        <end position="119"/>
    </location>
</feature>
<dbReference type="AlphaFoldDB" id="A0A8K0KRS2"/>
<gene>
    <name evidence="2" type="ORF">J437_LFUL018154</name>
</gene>
<organism evidence="2 3">
    <name type="scientific">Ladona fulva</name>
    <name type="common">Scarce chaser dragonfly</name>
    <name type="synonym">Libellula fulva</name>
    <dbReference type="NCBI Taxonomy" id="123851"/>
    <lineage>
        <taxon>Eukaryota</taxon>
        <taxon>Metazoa</taxon>
        <taxon>Ecdysozoa</taxon>
        <taxon>Arthropoda</taxon>
        <taxon>Hexapoda</taxon>
        <taxon>Insecta</taxon>
        <taxon>Pterygota</taxon>
        <taxon>Palaeoptera</taxon>
        <taxon>Odonata</taxon>
        <taxon>Epiprocta</taxon>
        <taxon>Anisoptera</taxon>
        <taxon>Libelluloidea</taxon>
        <taxon>Libellulidae</taxon>
        <taxon>Ladona</taxon>
    </lineage>
</organism>
<dbReference type="PANTHER" id="PTHR47055">
    <property type="entry name" value="DDE_TNP_1_7 DOMAIN-CONTAINING PROTEIN"/>
    <property type="match status" value="1"/>
</dbReference>